<dbReference type="AlphaFoldDB" id="A0A2T2YKP3"/>
<dbReference type="Proteomes" id="UP000240357">
    <property type="component" value="Unassembled WGS sequence"/>
</dbReference>
<comment type="caution">
    <text evidence="1">The sequence shown here is derived from an EMBL/GenBank/DDBJ whole genome shotgun (WGS) entry which is preliminary data.</text>
</comment>
<reference evidence="1 2" key="1">
    <citation type="submission" date="2018-03" db="EMBL/GenBank/DDBJ databases">
        <title>Adhaeribacter sp. HMF7605 Genome sequencing and assembly.</title>
        <authorList>
            <person name="Kang H."/>
            <person name="Kang J."/>
            <person name="Cha I."/>
            <person name="Kim H."/>
            <person name="Joh K."/>
        </authorList>
    </citation>
    <scope>NUCLEOTIDE SEQUENCE [LARGE SCALE GENOMIC DNA]</scope>
    <source>
        <strain evidence="1 2">HMF7605</strain>
    </source>
</reference>
<dbReference type="EMBL" id="PYFT01000001">
    <property type="protein sequence ID" value="PSR56083.1"/>
    <property type="molecule type" value="Genomic_DNA"/>
</dbReference>
<evidence type="ECO:0000313" key="2">
    <source>
        <dbReference type="Proteomes" id="UP000240357"/>
    </source>
</evidence>
<evidence type="ECO:0000313" key="1">
    <source>
        <dbReference type="EMBL" id="PSR56083.1"/>
    </source>
</evidence>
<protein>
    <submittedName>
        <fullName evidence="1">Uncharacterized protein</fullName>
    </submittedName>
</protein>
<name>A0A2T2YKP3_9BACT</name>
<keyword evidence="2" id="KW-1185">Reference proteome</keyword>
<sequence length="119" mass="14208">MTTYKMEDLDPEEAHLMLLTGLTFAENYQHFQKTKEMTESAISKALSKISKDDPTREELESCDRILRQIIAKHQEFLKRNNATMDWRVSDKIYQEYESWVHFQINLLSPLLDEIKERLK</sequence>
<proteinExistence type="predicted"/>
<accession>A0A2T2YKP3</accession>
<organism evidence="1 2">
    <name type="scientific">Adhaeribacter arboris</name>
    <dbReference type="NCBI Taxonomy" id="2072846"/>
    <lineage>
        <taxon>Bacteria</taxon>
        <taxon>Pseudomonadati</taxon>
        <taxon>Bacteroidota</taxon>
        <taxon>Cytophagia</taxon>
        <taxon>Cytophagales</taxon>
        <taxon>Hymenobacteraceae</taxon>
        <taxon>Adhaeribacter</taxon>
    </lineage>
</organism>
<dbReference type="RefSeq" id="WP_106932261.1">
    <property type="nucleotide sequence ID" value="NZ_PYFT01000001.1"/>
</dbReference>
<gene>
    <name evidence="1" type="ORF">AHMF7605_22555</name>
</gene>